<feature type="non-terminal residue" evidence="1">
    <location>
        <position position="1"/>
    </location>
</feature>
<comment type="caution">
    <text evidence="1">The sequence shown here is derived from an EMBL/GenBank/DDBJ whole genome shotgun (WGS) entry which is preliminary data.</text>
</comment>
<name>X0YTY9_9ZZZZ</name>
<proteinExistence type="predicted"/>
<protein>
    <submittedName>
        <fullName evidence="1">Uncharacterized protein</fullName>
    </submittedName>
</protein>
<gene>
    <name evidence="1" type="ORF">S01H4_12010</name>
</gene>
<accession>X0YTY9</accession>
<dbReference type="AlphaFoldDB" id="X0YTY9"/>
<sequence length="88" mass="9845">EVEEEPKKIVKKALEELKQEGLTYREAMAIQRKAYEAIGFGGFMRYRGRGRGVGAMVAEPGTYAVKLTFNGKTYAGTISVRQDPMLQE</sequence>
<dbReference type="EMBL" id="BART01005008">
    <property type="protein sequence ID" value="GAG59715.1"/>
    <property type="molecule type" value="Genomic_DNA"/>
</dbReference>
<evidence type="ECO:0000313" key="1">
    <source>
        <dbReference type="EMBL" id="GAG59715.1"/>
    </source>
</evidence>
<reference evidence="1" key="1">
    <citation type="journal article" date="2014" name="Front. Microbiol.">
        <title>High frequency of phylogenetically diverse reductive dehalogenase-homologous genes in deep subseafloor sedimentary metagenomes.</title>
        <authorList>
            <person name="Kawai M."/>
            <person name="Futagami T."/>
            <person name="Toyoda A."/>
            <person name="Takaki Y."/>
            <person name="Nishi S."/>
            <person name="Hori S."/>
            <person name="Arai W."/>
            <person name="Tsubouchi T."/>
            <person name="Morono Y."/>
            <person name="Uchiyama I."/>
            <person name="Ito T."/>
            <person name="Fujiyama A."/>
            <person name="Inagaki F."/>
            <person name="Takami H."/>
        </authorList>
    </citation>
    <scope>NUCLEOTIDE SEQUENCE</scope>
    <source>
        <strain evidence="1">Expedition CK06-06</strain>
    </source>
</reference>
<organism evidence="1">
    <name type="scientific">marine sediment metagenome</name>
    <dbReference type="NCBI Taxonomy" id="412755"/>
    <lineage>
        <taxon>unclassified sequences</taxon>
        <taxon>metagenomes</taxon>
        <taxon>ecological metagenomes</taxon>
    </lineage>
</organism>